<dbReference type="EMBL" id="AOLY01000009">
    <property type="protein sequence ID" value="EMA32759.1"/>
    <property type="molecule type" value="Genomic_DNA"/>
</dbReference>
<accession>M0LK02</accession>
<comment type="caution">
    <text evidence="2">The sequence shown here is derived from an EMBL/GenBank/DDBJ whole genome shotgun (WGS) entry which is preliminary data.</text>
</comment>
<dbReference type="Gene3D" id="3.40.50.300">
    <property type="entry name" value="P-loop containing nucleotide triphosphate hydrolases"/>
    <property type="match status" value="1"/>
</dbReference>
<dbReference type="PANTHER" id="PTHR30121">
    <property type="entry name" value="UNCHARACTERIZED PROTEIN YJGR-RELATED"/>
    <property type="match status" value="1"/>
</dbReference>
<feature type="region of interest" description="Disordered" evidence="1">
    <location>
        <begin position="469"/>
        <end position="492"/>
    </location>
</feature>
<dbReference type="eggNOG" id="arCOG04816">
    <property type="taxonomic scope" value="Archaea"/>
</dbReference>
<dbReference type="InterPro" id="IPR027417">
    <property type="entry name" value="P-loop_NTPase"/>
</dbReference>
<dbReference type="InterPro" id="IPR051162">
    <property type="entry name" value="T4SS_component"/>
</dbReference>
<sequence>MRPQQRGNRRNTTVCLPPKLQQLHTLLVGSTGSGKAGIAENAILDNSESTNGADIALIPKGDEMATELLRSHYARHGSLDNVYYFECSETLPALSVLDIRPELEAGIPRSSAVANTIDQYISLLRAPMPENSYDAAVRSPDVIRFLLQAQFDVRHGSDAFTHADLKAAAMRLQNDRTMPTVDDETLERNLTTLLNTSDRTFQKLMGGVMTRLDTVSQDARLRAPFNHLPEDEAERFDLVDLLDEGALIILDMGEFDSQETKQAITQVVLSNLWSALKRRVRYTNDTETDLPLVNLYLEEAATFEELDLLGELLDQSRSFGIDLTLITQFPAQFKHTSPGTYERLLNNVGTVVASQVECDRPLAEALATEKYTADEIENKLGSVPRGEWLVSLPGAYGASKPDPFQITAPSLPAGHPESETFDDLPHVEVTTAIADWVDTVSSRYMEHAYVNDLESPVVEVVRYYEPGQGKSPHIPVETAMDGTDDPEQAADRTDQRRFDVVGLDAEGEIVIVGEAEHLNNDVAEAVAADFDKMTACGPVEVIWVVPSRSAVTLIVEALNDPPEGSSRVEKKNVQFWNTPQAVLY</sequence>
<evidence type="ECO:0000313" key="2">
    <source>
        <dbReference type="EMBL" id="EMA32759.1"/>
    </source>
</evidence>
<dbReference type="Proteomes" id="UP000011524">
    <property type="component" value="Unassembled WGS sequence"/>
</dbReference>
<reference evidence="2 3" key="1">
    <citation type="journal article" date="2014" name="PLoS Genet.">
        <title>Phylogenetically driven sequencing of extremely halophilic archaea reveals strategies for static and dynamic osmo-response.</title>
        <authorList>
            <person name="Becker E.A."/>
            <person name="Seitzer P.M."/>
            <person name="Tritt A."/>
            <person name="Larsen D."/>
            <person name="Krusor M."/>
            <person name="Yao A.I."/>
            <person name="Wu D."/>
            <person name="Madern D."/>
            <person name="Eisen J.A."/>
            <person name="Darling A.E."/>
            <person name="Facciotti M.T."/>
        </authorList>
    </citation>
    <scope>NUCLEOTIDE SEQUENCE [LARGE SCALE GENOMIC DNA]</scope>
    <source>
        <strain evidence="3">ATCC 49778 / DSM 6131 / JCM 7785 / NBRC 101032 / NCIMB 13157 / TR-1</strain>
    </source>
</reference>
<dbReference type="STRING" id="1227453.C444_06041"/>
<dbReference type="PANTHER" id="PTHR30121:SF6">
    <property type="entry name" value="SLR6007 PROTEIN"/>
    <property type="match status" value="1"/>
</dbReference>
<dbReference type="PATRIC" id="fig|1227453.3.peg.1214"/>
<name>M0LK02_HALJT</name>
<gene>
    <name evidence="2" type="ORF">C444_06041</name>
</gene>
<evidence type="ECO:0008006" key="4">
    <source>
        <dbReference type="Google" id="ProtNLM"/>
    </source>
</evidence>
<keyword evidence="3" id="KW-1185">Reference proteome</keyword>
<organism evidence="2 3">
    <name type="scientific">Haloarcula japonica (strain ATCC 49778 / DSM 6131 / JCM 7785 / NBRC 101032 / NCIMB 13157 / TR-1)</name>
    <dbReference type="NCBI Taxonomy" id="1227453"/>
    <lineage>
        <taxon>Archaea</taxon>
        <taxon>Methanobacteriati</taxon>
        <taxon>Methanobacteriota</taxon>
        <taxon>Stenosarchaea group</taxon>
        <taxon>Halobacteria</taxon>
        <taxon>Halobacteriales</taxon>
        <taxon>Haloarculaceae</taxon>
        <taxon>Haloarcula</taxon>
    </lineage>
</organism>
<evidence type="ECO:0000256" key="1">
    <source>
        <dbReference type="SAM" id="MobiDB-lite"/>
    </source>
</evidence>
<protein>
    <recommendedName>
        <fullName evidence="4">TraD/TraG TraM recognition site domain-containing protein</fullName>
    </recommendedName>
</protein>
<proteinExistence type="predicted"/>
<dbReference type="AlphaFoldDB" id="M0LK02"/>
<evidence type="ECO:0000313" key="3">
    <source>
        <dbReference type="Proteomes" id="UP000011524"/>
    </source>
</evidence>
<dbReference type="SUPFAM" id="SSF52540">
    <property type="entry name" value="P-loop containing nucleoside triphosphate hydrolases"/>
    <property type="match status" value="1"/>
</dbReference>